<keyword evidence="1" id="KW-0472">Membrane</keyword>
<name>A0ABR7Y4K7_9SPHI</name>
<feature type="transmembrane region" description="Helical" evidence="1">
    <location>
        <begin position="81"/>
        <end position="100"/>
    </location>
</feature>
<keyword evidence="3" id="KW-1185">Reference proteome</keyword>
<protein>
    <recommendedName>
        <fullName evidence="4">Tetratricopeptide repeat protein</fullName>
    </recommendedName>
</protein>
<dbReference type="EMBL" id="JACNYK010000002">
    <property type="protein sequence ID" value="MBD1426240.1"/>
    <property type="molecule type" value="Genomic_DNA"/>
</dbReference>
<keyword evidence="1" id="KW-1133">Transmembrane helix</keyword>
<dbReference type="SUPFAM" id="SSF48452">
    <property type="entry name" value="TPR-like"/>
    <property type="match status" value="1"/>
</dbReference>
<proteinExistence type="predicted"/>
<evidence type="ECO:0000256" key="1">
    <source>
        <dbReference type="SAM" id="Phobius"/>
    </source>
</evidence>
<reference evidence="2 3" key="1">
    <citation type="submission" date="2020-08" db="EMBL/GenBank/DDBJ databases">
        <title>Sphingobacterium sp. DN00404 isolated from aquaculture water.</title>
        <authorList>
            <person name="Zhang M."/>
        </authorList>
    </citation>
    <scope>NUCLEOTIDE SEQUENCE [LARGE SCALE GENOMIC DNA]</scope>
    <source>
        <strain evidence="2 3">KCTC 32294</strain>
    </source>
</reference>
<evidence type="ECO:0000313" key="2">
    <source>
        <dbReference type="EMBL" id="MBD1426240.1"/>
    </source>
</evidence>
<evidence type="ECO:0000313" key="3">
    <source>
        <dbReference type="Proteomes" id="UP000606494"/>
    </source>
</evidence>
<organism evidence="2 3">
    <name type="scientific">Sphingobacterium arenae</name>
    <dbReference type="NCBI Taxonomy" id="1280598"/>
    <lineage>
        <taxon>Bacteria</taxon>
        <taxon>Pseudomonadati</taxon>
        <taxon>Bacteroidota</taxon>
        <taxon>Sphingobacteriia</taxon>
        <taxon>Sphingobacteriales</taxon>
        <taxon>Sphingobacteriaceae</taxon>
        <taxon>Sphingobacterium</taxon>
    </lineage>
</organism>
<dbReference type="Proteomes" id="UP000606494">
    <property type="component" value="Unassembled WGS sequence"/>
</dbReference>
<gene>
    <name evidence="2" type="ORF">H8B17_11655</name>
</gene>
<dbReference type="Gene3D" id="1.25.40.10">
    <property type="entry name" value="Tetratricopeptide repeat domain"/>
    <property type="match status" value="1"/>
</dbReference>
<comment type="caution">
    <text evidence="2">The sequence shown here is derived from an EMBL/GenBank/DDBJ whole genome shotgun (WGS) entry which is preliminary data.</text>
</comment>
<evidence type="ECO:0008006" key="4">
    <source>
        <dbReference type="Google" id="ProtNLM"/>
    </source>
</evidence>
<sequence>MKSREELIQDYIDNVLSAEDKRGFDILYENDAEFRAELRMQEELTEVLGRRLSSEEETLRASLVEAETTHRKGKRISWKQWLIPLAAAACILIVVKFVFFQSDTALYELPEMQSEVVRGNQNNEANDYERAVEAFNAKDYRKSTSILLDLYQTDQTILQYQFYLGLSLIGEKKFDQATRYLSPLADGESVFRQEANYYVAVILTESGRREEAKKRLSDIEQSAKIYDKAQKLLDKIKMEP</sequence>
<keyword evidence="1" id="KW-0812">Transmembrane</keyword>
<dbReference type="RefSeq" id="WP_190309327.1">
    <property type="nucleotide sequence ID" value="NZ_JACNYK010000002.1"/>
</dbReference>
<accession>A0ABR7Y4K7</accession>
<dbReference type="InterPro" id="IPR011990">
    <property type="entry name" value="TPR-like_helical_dom_sf"/>
</dbReference>